<dbReference type="RefSeq" id="WP_242163471.1">
    <property type="nucleotide sequence ID" value="NZ_JAJMLW010000001.1"/>
</dbReference>
<dbReference type="PANTHER" id="PTHR42895">
    <property type="entry name" value="IRON-SULFUR CLUSTER-BINDING PROTEIN-RELATED"/>
    <property type="match status" value="1"/>
</dbReference>
<protein>
    <submittedName>
        <fullName evidence="3">ASKHA domain-containing protein</fullName>
    </submittedName>
</protein>
<accession>A0ABS9WER9</accession>
<feature type="region of interest" description="Disordered" evidence="1">
    <location>
        <begin position="276"/>
        <end position="343"/>
    </location>
</feature>
<name>A0ABS9WER9_9ACTN</name>
<keyword evidence="4" id="KW-1185">Reference proteome</keyword>
<feature type="compositionally biased region" description="Low complexity" evidence="1">
    <location>
        <begin position="278"/>
        <end position="309"/>
    </location>
</feature>
<dbReference type="InterPro" id="IPR052911">
    <property type="entry name" value="Corrinoid_activation_enz"/>
</dbReference>
<dbReference type="InterPro" id="IPR042259">
    <property type="entry name" value="Raco-like_middle_sf"/>
</dbReference>
<evidence type="ECO:0000259" key="2">
    <source>
        <dbReference type="PROSITE" id="PS51085"/>
    </source>
</evidence>
<dbReference type="InterPro" id="IPR036010">
    <property type="entry name" value="2Fe-2S_ferredoxin-like_sf"/>
</dbReference>
<dbReference type="EMBL" id="JAJMLW010000001">
    <property type="protein sequence ID" value="MCI2241371.1"/>
    <property type="molecule type" value="Genomic_DNA"/>
</dbReference>
<dbReference type="PANTHER" id="PTHR42895:SF1">
    <property type="entry name" value="IRON-SULFUR CLUSTER PROTEIN"/>
    <property type="match status" value="1"/>
</dbReference>
<dbReference type="InterPro" id="IPR027980">
    <property type="entry name" value="RACo_C"/>
</dbReference>
<dbReference type="Pfam" id="PF00111">
    <property type="entry name" value="Fer2"/>
    <property type="match status" value="1"/>
</dbReference>
<sequence>MRSEGEGRGSAAGALTARHGDGHAEAVPFAPGDTLLEALRAAGIVVLAPCGGAGTCGRCEVALADDAAPGGARRVLACQTPAEAGMEVLVDDLGAMSVEGVADPAAGGAGSPGPTGPAASAAPGGATTAEGTAPGGGATIAEGAARSEAPAPAGDARYGVAVDIGTTTIALYLVDLDGLRVLETAGLVNPQAPFGADVIARIEAAARPGGLTAQRDAVRAAVAEAAAGLCARRGIDPARVERVACAGNTVMECLAAGIDPAPLGVAPFTPPTLFGAEADLSPATPAPDADARDTGAPAPADDAGACGAGTPPPACPAGSGATPDAGDAGAAPSAQAGAPGAAPADAPLPALARAYLAPSVAAYVGGDITAGLHAAGMRGRDGLQLLVDIGTNGEMALGDARRIVCCATAAGPAFEGAGITFGMPALPGAIESVELDADALRVGVIGGGAARGLCGSGLLDAVACLIDAGIIDETGYLFDADEAVDEGVPAGLAARIGEEDGQAVCYLDPARRVWLSQADVRQTQLAKAAIRAGIEVLMGELGVTAADVEELALAGGFGSHLRTASAARIGLIPPELAGRTAAIGNAAGRGAVAALADEGRAALEDVAARCEYLELSTHPAFNDAYIEAMAFDE</sequence>
<dbReference type="Gene3D" id="3.10.20.30">
    <property type="match status" value="1"/>
</dbReference>
<feature type="compositionally biased region" description="Low complexity" evidence="1">
    <location>
        <begin position="116"/>
        <end position="132"/>
    </location>
</feature>
<dbReference type="InterPro" id="IPR001041">
    <property type="entry name" value="2Fe-2S_ferredoxin-type"/>
</dbReference>
<feature type="region of interest" description="Disordered" evidence="1">
    <location>
        <begin position="104"/>
        <end position="152"/>
    </location>
</feature>
<feature type="domain" description="2Fe-2S ferredoxin-type" evidence="2">
    <location>
        <begin position="13"/>
        <end position="94"/>
    </location>
</feature>
<gene>
    <name evidence="3" type="ORF">LPT13_03265</name>
</gene>
<comment type="caution">
    <text evidence="3">The sequence shown here is derived from an EMBL/GenBank/DDBJ whole genome shotgun (WGS) entry which is preliminary data.</text>
</comment>
<dbReference type="Proteomes" id="UP001430755">
    <property type="component" value="Unassembled WGS sequence"/>
</dbReference>
<dbReference type="SUPFAM" id="SSF54292">
    <property type="entry name" value="2Fe-2S ferredoxin-like"/>
    <property type="match status" value="1"/>
</dbReference>
<dbReference type="Gene3D" id="3.30.420.480">
    <property type="entry name" value="Domain of unknown function (DUF4445)"/>
    <property type="match status" value="1"/>
</dbReference>
<feature type="compositionally biased region" description="Low complexity" evidence="1">
    <location>
        <begin position="316"/>
        <end position="343"/>
    </location>
</feature>
<dbReference type="CDD" id="cd00207">
    <property type="entry name" value="fer2"/>
    <property type="match status" value="1"/>
</dbReference>
<dbReference type="PROSITE" id="PS51085">
    <property type="entry name" value="2FE2S_FER_2"/>
    <property type="match status" value="1"/>
</dbReference>
<evidence type="ECO:0000313" key="3">
    <source>
        <dbReference type="EMBL" id="MCI2241371.1"/>
    </source>
</evidence>
<dbReference type="Pfam" id="PF17651">
    <property type="entry name" value="Raco_middle"/>
    <property type="match status" value="1"/>
</dbReference>
<evidence type="ECO:0000313" key="4">
    <source>
        <dbReference type="Proteomes" id="UP001430755"/>
    </source>
</evidence>
<dbReference type="Pfam" id="PF14574">
    <property type="entry name" value="RACo_C_ter"/>
    <property type="match status" value="1"/>
</dbReference>
<reference evidence="3" key="1">
    <citation type="submission" date="2021-11" db="EMBL/GenBank/DDBJ databases">
        <title>A Novel Adlercreutzia Species, isolated from a Allomyrina dichotoma larva feces.</title>
        <authorList>
            <person name="Suh M.K."/>
        </authorList>
    </citation>
    <scope>NUCLEOTIDE SEQUENCE</scope>
    <source>
        <strain evidence="3">JBNU-10</strain>
    </source>
</reference>
<proteinExistence type="predicted"/>
<dbReference type="InterPro" id="IPR043129">
    <property type="entry name" value="ATPase_NBD"/>
</dbReference>
<evidence type="ECO:0000256" key="1">
    <source>
        <dbReference type="SAM" id="MobiDB-lite"/>
    </source>
</evidence>
<organism evidence="3 4">
    <name type="scientific">Adlercreutzia faecimuris</name>
    <dbReference type="NCBI Taxonomy" id="2897341"/>
    <lineage>
        <taxon>Bacteria</taxon>
        <taxon>Bacillati</taxon>
        <taxon>Actinomycetota</taxon>
        <taxon>Coriobacteriia</taxon>
        <taxon>Eggerthellales</taxon>
        <taxon>Eggerthellaceae</taxon>
        <taxon>Adlercreutzia</taxon>
    </lineage>
</organism>
<dbReference type="InterPro" id="IPR012675">
    <property type="entry name" value="Beta-grasp_dom_sf"/>
</dbReference>
<dbReference type="SUPFAM" id="SSF53067">
    <property type="entry name" value="Actin-like ATPase domain"/>
    <property type="match status" value="1"/>
</dbReference>
<dbReference type="InterPro" id="IPR041414">
    <property type="entry name" value="Raco-like_middle"/>
</dbReference>